<proteinExistence type="predicted"/>
<dbReference type="GeneID" id="116941516"/>
<feature type="coiled-coil region" evidence="10">
    <location>
        <begin position="145"/>
        <end position="172"/>
    </location>
</feature>
<dbReference type="RefSeq" id="XP_032808552.1">
    <property type="nucleotide sequence ID" value="XM_032952661.1"/>
</dbReference>
<dbReference type="RefSeq" id="XP_032808550.1">
    <property type="nucleotide sequence ID" value="XM_032952659.1"/>
</dbReference>
<keyword evidence="5" id="KW-1133">Transmembrane helix</keyword>
<dbReference type="RefSeq" id="XP_032808551.1">
    <property type="nucleotide sequence ID" value="XM_032952660.1"/>
</dbReference>
<keyword evidence="2" id="KW-0812">Transmembrane</keyword>
<feature type="region of interest" description="Disordered" evidence="11">
    <location>
        <begin position="247"/>
        <end position="313"/>
    </location>
</feature>
<evidence type="ECO:0000256" key="6">
    <source>
        <dbReference type="ARBA" id="ARBA00023136"/>
    </source>
</evidence>
<dbReference type="Gene3D" id="3.10.250.10">
    <property type="entry name" value="SRCR-like domain"/>
    <property type="match status" value="1"/>
</dbReference>
<dbReference type="Proteomes" id="UP001318040">
    <property type="component" value="Chromosome 12"/>
</dbReference>
<feature type="disulfide bond" evidence="9">
    <location>
        <begin position="382"/>
        <end position="446"/>
    </location>
</feature>
<dbReference type="KEGG" id="pmrn:116941516"/>
<keyword evidence="3" id="KW-0732">Signal</keyword>
<feature type="compositionally biased region" description="Pro residues" evidence="11">
    <location>
        <begin position="298"/>
        <end position="309"/>
    </location>
</feature>
<keyword evidence="6" id="KW-0472">Membrane</keyword>
<evidence type="ECO:0000256" key="11">
    <source>
        <dbReference type="SAM" id="MobiDB-lite"/>
    </source>
</evidence>
<dbReference type="SMART" id="SM00202">
    <property type="entry name" value="SR"/>
    <property type="match status" value="1"/>
</dbReference>
<evidence type="ECO:0000256" key="4">
    <source>
        <dbReference type="ARBA" id="ARBA00022968"/>
    </source>
</evidence>
<accession>A0AAJ7WSU7</accession>
<comment type="subcellular location">
    <subcellularLocation>
        <location evidence="1">Membrane</location>
        <topology evidence="1">Single-pass type II membrane protein</topology>
    </subcellularLocation>
</comment>
<name>A0AAJ7WSU7_PETMA</name>
<dbReference type="InterPro" id="IPR036772">
    <property type="entry name" value="SRCR-like_dom_sf"/>
</dbReference>
<evidence type="ECO:0000313" key="15">
    <source>
        <dbReference type="RefSeq" id="XP_032808550.1"/>
    </source>
</evidence>
<dbReference type="InterPro" id="IPR001190">
    <property type="entry name" value="SRCR"/>
</dbReference>
<evidence type="ECO:0000256" key="9">
    <source>
        <dbReference type="PROSITE-ProRule" id="PRU00196"/>
    </source>
</evidence>
<dbReference type="AlphaFoldDB" id="A0AAJ7WSU7"/>
<dbReference type="SUPFAM" id="SSF56487">
    <property type="entry name" value="SRCR-like"/>
    <property type="match status" value="1"/>
</dbReference>
<evidence type="ECO:0000259" key="12">
    <source>
        <dbReference type="PROSITE" id="PS50287"/>
    </source>
</evidence>
<protein>
    <submittedName>
        <fullName evidence="14 15">Scavenger receptor class A member 5-like isoform X1</fullName>
    </submittedName>
</protein>
<sequence>MWERFASQPGEDHDDSSDKFSATESIIMNGSQERLQQKLVGGSERCRRQRCCSGMESPRCLKWAVLLLYLLSSVQFTLWFTTVSLSSRYAIDAGSRAPAEQAAALDGGGSGSVVRAVHLLRHDVARVSERLAGAEKAASTRTTRLQQLALLAQATEERLVRAREEAAVAARRFDAALAELRAEARDGARAARDGGREEAAALAARIANLTAAVWDVRHGVAELRDDVEEVRAVDRWGAALAGAVNLTLARGPPGPKGDRGDPGLPGQRGLQGFKGDAGERGPQGFPGPQGQMGLRGPMGPPGMAGPPAPLSEQGLEPVTEEHRAEFVDMQTQIAPILASVTRPPGLKGETGGAECGVRLVGGAGPNEGRLEVLHNGIWGTVCDDEFDLADADVACRSLGHRGAINFHDSARYGQGEGPVWMDALECDGSERSLSDCAFSGWEISDCNHDEDVGVVCQA</sequence>
<feature type="disulfide bond" evidence="9">
    <location>
        <begin position="426"/>
        <end position="436"/>
    </location>
</feature>
<evidence type="ECO:0000256" key="5">
    <source>
        <dbReference type="ARBA" id="ARBA00022989"/>
    </source>
</evidence>
<keyword evidence="13" id="KW-1185">Reference proteome</keyword>
<keyword evidence="10" id="KW-0175">Coiled coil</keyword>
<dbReference type="RefSeq" id="XP_032808548.1">
    <property type="nucleotide sequence ID" value="XM_032952657.1"/>
</dbReference>
<feature type="domain" description="SRCR" evidence="12">
    <location>
        <begin position="357"/>
        <end position="457"/>
    </location>
</feature>
<evidence type="ECO:0000256" key="8">
    <source>
        <dbReference type="ARBA" id="ARBA00023170"/>
    </source>
</evidence>
<dbReference type="Pfam" id="PF01391">
    <property type="entry name" value="Collagen"/>
    <property type="match status" value="1"/>
</dbReference>
<keyword evidence="8" id="KW-0675">Receptor</keyword>
<evidence type="ECO:0000313" key="16">
    <source>
        <dbReference type="RefSeq" id="XP_032808551.1"/>
    </source>
</evidence>
<keyword evidence="7 9" id="KW-1015">Disulfide bond</keyword>
<dbReference type="InterPro" id="IPR008160">
    <property type="entry name" value="Collagen"/>
</dbReference>
<dbReference type="GO" id="GO:0016020">
    <property type="term" value="C:membrane"/>
    <property type="evidence" value="ECO:0007669"/>
    <property type="project" value="UniProtKB-SubCell"/>
</dbReference>
<dbReference type="PROSITE" id="PS50287">
    <property type="entry name" value="SRCR_2"/>
    <property type="match status" value="1"/>
</dbReference>
<dbReference type="FunFam" id="3.10.250.10:FF:000001">
    <property type="entry name" value="Lysyl oxidase 4 isoform X1"/>
    <property type="match status" value="1"/>
</dbReference>
<dbReference type="PANTHER" id="PTHR48071">
    <property type="entry name" value="SRCR DOMAIN-CONTAINING PROTEIN"/>
    <property type="match status" value="1"/>
</dbReference>
<dbReference type="PANTHER" id="PTHR48071:SF28">
    <property type="entry name" value="SRCR DOMAIN-CONTAINING PROTEIN"/>
    <property type="match status" value="1"/>
</dbReference>
<dbReference type="PROSITE" id="PS00420">
    <property type="entry name" value="SRCR_1"/>
    <property type="match status" value="1"/>
</dbReference>
<feature type="compositionally biased region" description="Low complexity" evidence="11">
    <location>
        <begin position="282"/>
        <end position="297"/>
    </location>
</feature>
<dbReference type="Pfam" id="PF00530">
    <property type="entry name" value="SRCR"/>
    <property type="match status" value="1"/>
</dbReference>
<evidence type="ECO:0000256" key="2">
    <source>
        <dbReference type="ARBA" id="ARBA00022692"/>
    </source>
</evidence>
<keyword evidence="4" id="KW-0735">Signal-anchor</keyword>
<evidence type="ECO:0000256" key="7">
    <source>
        <dbReference type="ARBA" id="ARBA00023157"/>
    </source>
</evidence>
<evidence type="ECO:0000313" key="14">
    <source>
        <dbReference type="RefSeq" id="XP_032808548.1"/>
    </source>
</evidence>
<dbReference type="PRINTS" id="PR00258">
    <property type="entry name" value="SPERACTRCPTR"/>
</dbReference>
<evidence type="ECO:0000256" key="1">
    <source>
        <dbReference type="ARBA" id="ARBA00004606"/>
    </source>
</evidence>
<gene>
    <name evidence="14 15 16 17" type="primary">LOC116941516</name>
</gene>
<organism evidence="13 17">
    <name type="scientific">Petromyzon marinus</name>
    <name type="common">Sea lamprey</name>
    <dbReference type="NCBI Taxonomy" id="7757"/>
    <lineage>
        <taxon>Eukaryota</taxon>
        <taxon>Metazoa</taxon>
        <taxon>Chordata</taxon>
        <taxon>Craniata</taxon>
        <taxon>Vertebrata</taxon>
        <taxon>Cyclostomata</taxon>
        <taxon>Hyperoartia</taxon>
        <taxon>Petromyzontiformes</taxon>
        <taxon>Petromyzontidae</taxon>
        <taxon>Petromyzon</taxon>
    </lineage>
</organism>
<evidence type="ECO:0000313" key="17">
    <source>
        <dbReference type="RefSeq" id="XP_032808552.1"/>
    </source>
</evidence>
<reference evidence="14 15" key="1">
    <citation type="submission" date="2025-04" db="UniProtKB">
        <authorList>
            <consortium name="RefSeq"/>
        </authorList>
    </citation>
    <scope>IDENTIFICATION</scope>
    <source>
        <tissue evidence="14 15">Sperm</tissue>
    </source>
</reference>
<evidence type="ECO:0000256" key="10">
    <source>
        <dbReference type="SAM" id="Coils"/>
    </source>
</evidence>
<evidence type="ECO:0000256" key="3">
    <source>
        <dbReference type="ARBA" id="ARBA00022729"/>
    </source>
</evidence>
<feature type="disulfide bond" evidence="9">
    <location>
        <begin position="395"/>
        <end position="456"/>
    </location>
</feature>
<evidence type="ECO:0000313" key="13">
    <source>
        <dbReference type="Proteomes" id="UP001318040"/>
    </source>
</evidence>